<protein>
    <submittedName>
        <fullName evidence="1">LuxR family transcriptional regulator</fullName>
    </submittedName>
</protein>
<organism evidence="1 2">
    <name type="scientific">Halostreptopolyspora alba</name>
    <dbReference type="NCBI Taxonomy" id="2487137"/>
    <lineage>
        <taxon>Bacteria</taxon>
        <taxon>Bacillati</taxon>
        <taxon>Actinomycetota</taxon>
        <taxon>Actinomycetes</taxon>
        <taxon>Streptosporangiales</taxon>
        <taxon>Nocardiopsidaceae</taxon>
        <taxon>Halostreptopolyspora</taxon>
    </lineage>
</organism>
<dbReference type="Gene3D" id="2.60.120.10">
    <property type="entry name" value="Jelly Rolls"/>
    <property type="match status" value="1"/>
</dbReference>
<dbReference type="Proteomes" id="UP000269198">
    <property type="component" value="Unassembled WGS sequence"/>
</dbReference>
<dbReference type="AlphaFoldDB" id="A0A3N0E721"/>
<dbReference type="SUPFAM" id="SSF51182">
    <property type="entry name" value="RmlC-like cupins"/>
    <property type="match status" value="1"/>
</dbReference>
<dbReference type="InterPro" id="IPR014710">
    <property type="entry name" value="RmlC-like_jellyroll"/>
</dbReference>
<proteinExistence type="predicted"/>
<dbReference type="PANTHER" id="PTHR37694">
    <property type="entry name" value="SLR8022 PROTEIN"/>
    <property type="match status" value="1"/>
</dbReference>
<accession>A0A3N0E721</accession>
<evidence type="ECO:0000313" key="1">
    <source>
        <dbReference type="EMBL" id="RNL83644.1"/>
    </source>
</evidence>
<keyword evidence="2" id="KW-1185">Reference proteome</keyword>
<dbReference type="RefSeq" id="WP_123202105.1">
    <property type="nucleotide sequence ID" value="NZ_RJMB01000015.1"/>
</dbReference>
<sequence>MRKFSLDALARNHLEMAANASSGRSSTTVFGGHEHTLRHTLIALTRGNSLSEHPNPGESTIVVVRGRVRLIAGEDFWEGRSGDMLIVPQAQHSLEALEDAVVLLNVAMAGHGAEQLDQDAEREAAS</sequence>
<reference evidence="1 2" key="1">
    <citation type="submission" date="2018-11" db="EMBL/GenBank/DDBJ databases">
        <title>The genome draft of YIM 96095.</title>
        <authorList>
            <person name="Tang S.-K."/>
            <person name="Chunyu W.-X."/>
            <person name="Feng Y.-Z."/>
        </authorList>
    </citation>
    <scope>NUCLEOTIDE SEQUENCE [LARGE SCALE GENOMIC DNA]</scope>
    <source>
        <strain evidence="1 2">YIM 96095</strain>
    </source>
</reference>
<dbReference type="PANTHER" id="PTHR37694:SF1">
    <property type="entry name" value="SLR8022 PROTEIN"/>
    <property type="match status" value="1"/>
</dbReference>
<dbReference type="OrthoDB" id="5190473at2"/>
<dbReference type="EMBL" id="RJMB01000015">
    <property type="protein sequence ID" value="RNL83644.1"/>
    <property type="molecule type" value="Genomic_DNA"/>
</dbReference>
<evidence type="ECO:0000313" key="2">
    <source>
        <dbReference type="Proteomes" id="UP000269198"/>
    </source>
</evidence>
<comment type="caution">
    <text evidence="1">The sequence shown here is derived from an EMBL/GenBank/DDBJ whole genome shotgun (WGS) entry which is preliminary data.</text>
</comment>
<dbReference type="InterPro" id="IPR011051">
    <property type="entry name" value="RmlC_Cupin_sf"/>
</dbReference>
<name>A0A3N0E721_9ACTN</name>
<gene>
    <name evidence="1" type="ORF">EFW17_15475</name>
</gene>